<feature type="coiled-coil region" evidence="10">
    <location>
        <begin position="117"/>
        <end position="144"/>
    </location>
</feature>
<evidence type="ECO:0000256" key="6">
    <source>
        <dbReference type="ARBA" id="ARBA00022776"/>
    </source>
</evidence>
<name>A0A2T7NEB1_POMCA</name>
<evidence type="ECO:0000313" key="12">
    <source>
        <dbReference type="Proteomes" id="UP000245119"/>
    </source>
</evidence>
<evidence type="ECO:0000256" key="8">
    <source>
        <dbReference type="ARBA" id="ARBA00023212"/>
    </source>
</evidence>
<dbReference type="EMBL" id="PZQS01000013">
    <property type="protein sequence ID" value="PVD19507.1"/>
    <property type="molecule type" value="Genomic_DNA"/>
</dbReference>
<dbReference type="Pfam" id="PF25762">
    <property type="entry name" value="HAUS1"/>
    <property type="match status" value="1"/>
</dbReference>
<dbReference type="GO" id="GO:0070652">
    <property type="term" value="C:HAUS complex"/>
    <property type="evidence" value="ECO:0007669"/>
    <property type="project" value="InterPro"/>
</dbReference>
<keyword evidence="12" id="KW-1185">Reference proteome</keyword>
<protein>
    <recommendedName>
        <fullName evidence="13">HAUS augmin-like complex subunit 1</fullName>
    </recommendedName>
</protein>
<dbReference type="OrthoDB" id="5372507at2759"/>
<dbReference type="STRING" id="400727.A0A2T7NEB1"/>
<evidence type="ECO:0000256" key="5">
    <source>
        <dbReference type="ARBA" id="ARBA00022701"/>
    </source>
</evidence>
<evidence type="ECO:0000256" key="4">
    <source>
        <dbReference type="ARBA" id="ARBA00022618"/>
    </source>
</evidence>
<keyword evidence="6" id="KW-0498">Mitosis</keyword>
<keyword evidence="8" id="KW-0206">Cytoskeleton</keyword>
<dbReference type="AlphaFoldDB" id="A0A2T7NEB1"/>
<sequence>MDINMKYREVQGWLDQLFAGSRVPEYEHNEQTIDILYQLMQRNRACDRDTQLLIQDLQQKAKEYASEGHRLAAVLRRLNLKPASLSQSGIMSLRTLANLAYLLRVRDASDSSFLLALQTLKDEIDRTQEAVIKEKQLLDQLTLKSKMHMLSALHSKKQQSVEEKSQMEKRTKAASFLQTKAHEYGTHIAKLKENLKKVEADSSIFHENLVKKAQDLQKLQEQLKPMKQKLQNYHDLPPDISQAKVKVAELRQRVRELEAEMARRIDLMRL</sequence>
<keyword evidence="9" id="KW-0131">Cell cycle</keyword>
<dbReference type="InterPro" id="IPR026243">
    <property type="entry name" value="HAUS1"/>
</dbReference>
<gene>
    <name evidence="11" type="ORF">C0Q70_19996</name>
</gene>
<evidence type="ECO:0000256" key="2">
    <source>
        <dbReference type="ARBA" id="ARBA00005479"/>
    </source>
</evidence>
<evidence type="ECO:0000256" key="1">
    <source>
        <dbReference type="ARBA" id="ARBA00004186"/>
    </source>
</evidence>
<evidence type="ECO:0000256" key="3">
    <source>
        <dbReference type="ARBA" id="ARBA00022490"/>
    </source>
</evidence>
<comment type="caution">
    <text evidence="11">The sequence shown here is derived from an EMBL/GenBank/DDBJ whole genome shotgun (WGS) entry which is preliminary data.</text>
</comment>
<proteinExistence type="inferred from homology"/>
<evidence type="ECO:0000256" key="7">
    <source>
        <dbReference type="ARBA" id="ARBA00023054"/>
    </source>
</evidence>
<evidence type="ECO:0000256" key="10">
    <source>
        <dbReference type="SAM" id="Coils"/>
    </source>
</evidence>
<keyword evidence="4" id="KW-0132">Cell division</keyword>
<accession>A0A2T7NEB1</accession>
<dbReference type="GO" id="GO:0005829">
    <property type="term" value="C:cytosol"/>
    <property type="evidence" value="ECO:0007669"/>
    <property type="project" value="TreeGrafter"/>
</dbReference>
<comment type="similarity">
    <text evidence="2">Belongs to the HAUS1 family.</text>
</comment>
<organism evidence="11 12">
    <name type="scientific">Pomacea canaliculata</name>
    <name type="common">Golden apple snail</name>
    <dbReference type="NCBI Taxonomy" id="400727"/>
    <lineage>
        <taxon>Eukaryota</taxon>
        <taxon>Metazoa</taxon>
        <taxon>Spiralia</taxon>
        <taxon>Lophotrochozoa</taxon>
        <taxon>Mollusca</taxon>
        <taxon>Gastropoda</taxon>
        <taxon>Caenogastropoda</taxon>
        <taxon>Architaenioglossa</taxon>
        <taxon>Ampullarioidea</taxon>
        <taxon>Ampullariidae</taxon>
        <taxon>Pomacea</taxon>
    </lineage>
</organism>
<evidence type="ECO:0000313" key="11">
    <source>
        <dbReference type="EMBL" id="PVD19507.1"/>
    </source>
</evidence>
<evidence type="ECO:0000256" key="9">
    <source>
        <dbReference type="ARBA" id="ARBA00023306"/>
    </source>
</evidence>
<keyword evidence="3" id="KW-0963">Cytoplasm</keyword>
<feature type="coiled-coil region" evidence="10">
    <location>
        <begin position="181"/>
        <end position="267"/>
    </location>
</feature>
<dbReference type="PANTHER" id="PTHR31570:SF1">
    <property type="entry name" value="HAUS AUGMIN-LIKE COMPLEX SUBUNIT 1"/>
    <property type="match status" value="1"/>
</dbReference>
<dbReference type="Proteomes" id="UP000245119">
    <property type="component" value="Linkage Group LG13"/>
</dbReference>
<dbReference type="PRINTS" id="PR02087">
    <property type="entry name" value="HAUSAUGMINL1"/>
</dbReference>
<dbReference type="PANTHER" id="PTHR31570">
    <property type="entry name" value="HAUS AUGMIN-LIKE COMPLEX SUBUNIT 1"/>
    <property type="match status" value="1"/>
</dbReference>
<evidence type="ECO:0008006" key="13">
    <source>
        <dbReference type="Google" id="ProtNLM"/>
    </source>
</evidence>
<dbReference type="GO" id="GO:0007098">
    <property type="term" value="P:centrosome cycle"/>
    <property type="evidence" value="ECO:0007669"/>
    <property type="project" value="TreeGrafter"/>
</dbReference>
<reference evidence="11 12" key="1">
    <citation type="submission" date="2018-04" db="EMBL/GenBank/DDBJ databases">
        <title>The genome of golden apple snail Pomacea canaliculata provides insight into stress tolerance and invasive adaptation.</title>
        <authorList>
            <person name="Liu C."/>
            <person name="Liu B."/>
            <person name="Ren Y."/>
            <person name="Zhang Y."/>
            <person name="Wang H."/>
            <person name="Li S."/>
            <person name="Jiang F."/>
            <person name="Yin L."/>
            <person name="Zhang G."/>
            <person name="Qian W."/>
            <person name="Fan W."/>
        </authorList>
    </citation>
    <scope>NUCLEOTIDE SEQUENCE [LARGE SCALE GENOMIC DNA]</scope>
    <source>
        <strain evidence="11">SZHN2017</strain>
        <tissue evidence="11">Muscle</tissue>
    </source>
</reference>
<dbReference type="GO" id="GO:0005874">
    <property type="term" value="C:microtubule"/>
    <property type="evidence" value="ECO:0007669"/>
    <property type="project" value="UniProtKB-KW"/>
</dbReference>
<keyword evidence="7 10" id="KW-0175">Coiled coil</keyword>
<keyword evidence="5" id="KW-0493">Microtubule</keyword>
<dbReference type="GO" id="GO:0005819">
    <property type="term" value="C:spindle"/>
    <property type="evidence" value="ECO:0007669"/>
    <property type="project" value="UniProtKB-SubCell"/>
</dbReference>
<comment type="subcellular location">
    <subcellularLocation>
        <location evidence="1">Cytoplasm</location>
        <location evidence="1">Cytoskeleton</location>
        <location evidence="1">Spindle</location>
    </subcellularLocation>
</comment>
<dbReference type="GO" id="GO:0051301">
    <property type="term" value="P:cell division"/>
    <property type="evidence" value="ECO:0007669"/>
    <property type="project" value="UniProtKB-KW"/>
</dbReference>
<dbReference type="GO" id="GO:0051225">
    <property type="term" value="P:spindle assembly"/>
    <property type="evidence" value="ECO:0007669"/>
    <property type="project" value="InterPro"/>
</dbReference>